<dbReference type="GO" id="GO:0031071">
    <property type="term" value="F:cysteine desulfurase activity"/>
    <property type="evidence" value="ECO:0007669"/>
    <property type="project" value="UniProtKB-EC"/>
</dbReference>
<name>A0A1I5G1W4_9FIRM</name>
<evidence type="ECO:0000256" key="4">
    <source>
        <dbReference type="ARBA" id="ARBA00022679"/>
    </source>
</evidence>
<comment type="catalytic activity">
    <reaction evidence="6">
        <text>(sulfur carrier)-H + L-cysteine = (sulfur carrier)-SH + L-alanine</text>
        <dbReference type="Rhea" id="RHEA:43892"/>
        <dbReference type="Rhea" id="RHEA-COMP:14737"/>
        <dbReference type="Rhea" id="RHEA-COMP:14739"/>
        <dbReference type="ChEBI" id="CHEBI:29917"/>
        <dbReference type="ChEBI" id="CHEBI:35235"/>
        <dbReference type="ChEBI" id="CHEBI:57972"/>
        <dbReference type="ChEBI" id="CHEBI:64428"/>
        <dbReference type="EC" id="2.8.1.7"/>
    </reaction>
</comment>
<comment type="similarity">
    <text evidence="2">Belongs to the class-V pyridoxal-phosphate-dependent aminotransferase family. Csd subfamily.</text>
</comment>
<keyword evidence="4" id="KW-0808">Transferase</keyword>
<reference evidence="8 9" key="1">
    <citation type="submission" date="2016-10" db="EMBL/GenBank/DDBJ databases">
        <authorList>
            <person name="de Groot N.N."/>
        </authorList>
    </citation>
    <scope>NUCLEOTIDE SEQUENCE [LARGE SCALE GENOMIC DNA]</scope>
    <source>
        <strain evidence="8 9">DSM 1283</strain>
    </source>
</reference>
<dbReference type="GO" id="GO:0030170">
    <property type="term" value="F:pyridoxal phosphate binding"/>
    <property type="evidence" value="ECO:0007669"/>
    <property type="project" value="InterPro"/>
</dbReference>
<evidence type="ECO:0000256" key="5">
    <source>
        <dbReference type="ARBA" id="ARBA00022898"/>
    </source>
</evidence>
<dbReference type="EMBL" id="FOWD01000017">
    <property type="protein sequence ID" value="SFO29968.1"/>
    <property type="molecule type" value="Genomic_DNA"/>
</dbReference>
<dbReference type="PIRSF" id="PIRSF005572">
    <property type="entry name" value="NifS"/>
    <property type="match status" value="1"/>
</dbReference>
<evidence type="ECO:0000313" key="8">
    <source>
        <dbReference type="EMBL" id="SFO29968.1"/>
    </source>
</evidence>
<dbReference type="Pfam" id="PF00266">
    <property type="entry name" value="Aminotran_5"/>
    <property type="match status" value="1"/>
</dbReference>
<evidence type="ECO:0000256" key="1">
    <source>
        <dbReference type="ARBA" id="ARBA00001933"/>
    </source>
</evidence>
<proteinExistence type="inferred from homology"/>
<dbReference type="EC" id="2.8.1.7" evidence="3"/>
<dbReference type="Gene3D" id="3.90.1150.10">
    <property type="entry name" value="Aspartate Aminotransferase, domain 1"/>
    <property type="match status" value="1"/>
</dbReference>
<evidence type="ECO:0000256" key="2">
    <source>
        <dbReference type="ARBA" id="ARBA00010447"/>
    </source>
</evidence>
<dbReference type="InterPro" id="IPR000192">
    <property type="entry name" value="Aminotrans_V_dom"/>
</dbReference>
<accession>A0A1I5G1W4</accession>
<dbReference type="InterPro" id="IPR010970">
    <property type="entry name" value="Cys_dSase_SufS"/>
</dbReference>
<dbReference type="InterPro" id="IPR015422">
    <property type="entry name" value="PyrdxlP-dep_Trfase_small"/>
</dbReference>
<dbReference type="STRING" id="1527.SAMN04489757_1177"/>
<dbReference type="InterPro" id="IPR015424">
    <property type="entry name" value="PyrdxlP-dep_Trfase"/>
</dbReference>
<dbReference type="SUPFAM" id="SSF53383">
    <property type="entry name" value="PLP-dependent transferases"/>
    <property type="match status" value="1"/>
</dbReference>
<dbReference type="GO" id="GO:0006534">
    <property type="term" value="P:cysteine metabolic process"/>
    <property type="evidence" value="ECO:0007669"/>
    <property type="project" value="InterPro"/>
</dbReference>
<dbReference type="PANTHER" id="PTHR43586">
    <property type="entry name" value="CYSTEINE DESULFURASE"/>
    <property type="match status" value="1"/>
</dbReference>
<evidence type="ECO:0000259" key="7">
    <source>
        <dbReference type="Pfam" id="PF00266"/>
    </source>
</evidence>
<dbReference type="AlphaFoldDB" id="A0A1I5G1W4"/>
<organism evidence="8 9">
    <name type="scientific">Anaerocolumna aminovalerica</name>
    <dbReference type="NCBI Taxonomy" id="1527"/>
    <lineage>
        <taxon>Bacteria</taxon>
        <taxon>Bacillati</taxon>
        <taxon>Bacillota</taxon>
        <taxon>Clostridia</taxon>
        <taxon>Lachnospirales</taxon>
        <taxon>Lachnospiraceae</taxon>
        <taxon>Anaerocolumna</taxon>
    </lineage>
</organism>
<evidence type="ECO:0000313" key="9">
    <source>
        <dbReference type="Proteomes" id="UP000198806"/>
    </source>
</evidence>
<dbReference type="Gene3D" id="3.40.640.10">
    <property type="entry name" value="Type I PLP-dependent aspartate aminotransferase-like (Major domain)"/>
    <property type="match status" value="1"/>
</dbReference>
<feature type="domain" description="Aminotransferase class V" evidence="7">
    <location>
        <begin position="21"/>
        <end position="393"/>
    </location>
</feature>
<dbReference type="InterPro" id="IPR016454">
    <property type="entry name" value="Cysteine_dSase"/>
</dbReference>
<evidence type="ECO:0000256" key="3">
    <source>
        <dbReference type="ARBA" id="ARBA00012239"/>
    </source>
</evidence>
<dbReference type="InterPro" id="IPR015421">
    <property type="entry name" value="PyrdxlP-dep_Trfase_major"/>
</dbReference>
<dbReference type="Proteomes" id="UP000198806">
    <property type="component" value="Unassembled WGS sequence"/>
</dbReference>
<dbReference type="PANTHER" id="PTHR43586:SF8">
    <property type="entry name" value="CYSTEINE DESULFURASE 1, CHLOROPLASTIC"/>
    <property type="match status" value="1"/>
</dbReference>
<protein>
    <recommendedName>
        <fullName evidence="3">cysteine desulfurase</fullName>
        <ecNumber evidence="3">2.8.1.7</ecNumber>
    </recommendedName>
</protein>
<sequence>MNPYRSDFPILNTKINDKDLVYFDNAATTQKPVAVIEAISKYYQEQNANPYRGLYGLSVESTNAYEGARQTVADFIGAKSSKEIIFTRNATESLNLIANTYGRMVLKEGDQVVASISEHHSNILPWQQITKEKGAVLSYLYLNETGHITEDEIEQKITGNTKIVTVAHVSNVLGTIHPVESIIKRAHEVGAVVVLDCAQSIPHYQVNVQELDADFIVFCGHKMLGPMGVGVLYGKENLLNEMPPFLTGGEMIEYVYEQTATFAPLPNKFEAGTPNVGAAVGLKAAINYIQKVGYDNIKKIEDELTDYALTKMKEIPHITIYGETDITKERCGVISFNVDDVHPHDVASILDADGIAIRAGHHCAQPLMKYMKVAATCRASLYFYNTKEEIDIFINSLNKVRRWLGYGD</sequence>
<dbReference type="NCBIfam" id="TIGR01979">
    <property type="entry name" value="sufS"/>
    <property type="match status" value="1"/>
</dbReference>
<evidence type="ECO:0000256" key="6">
    <source>
        <dbReference type="ARBA" id="ARBA00050776"/>
    </source>
</evidence>
<keyword evidence="9" id="KW-1185">Reference proteome</keyword>
<comment type="cofactor">
    <cofactor evidence="1">
        <name>pyridoxal 5'-phosphate</name>
        <dbReference type="ChEBI" id="CHEBI:597326"/>
    </cofactor>
</comment>
<keyword evidence="5" id="KW-0663">Pyridoxal phosphate</keyword>
<gene>
    <name evidence="8" type="ORF">SAMN04489757_1177</name>
</gene>
<dbReference type="CDD" id="cd06453">
    <property type="entry name" value="SufS_like"/>
    <property type="match status" value="1"/>
</dbReference>